<protein>
    <submittedName>
        <fullName evidence="1">Uncharacterized protein</fullName>
    </submittedName>
</protein>
<keyword evidence="2" id="KW-1185">Reference proteome</keyword>
<organism evidence="1 2">
    <name type="scientific">Moniliophthora roreri (strain MCA 2997)</name>
    <name type="common">Cocoa frosty pod rot fungus</name>
    <name type="synonym">Crinipellis roreri</name>
    <dbReference type="NCBI Taxonomy" id="1381753"/>
    <lineage>
        <taxon>Eukaryota</taxon>
        <taxon>Fungi</taxon>
        <taxon>Dikarya</taxon>
        <taxon>Basidiomycota</taxon>
        <taxon>Agaricomycotina</taxon>
        <taxon>Agaricomycetes</taxon>
        <taxon>Agaricomycetidae</taxon>
        <taxon>Agaricales</taxon>
        <taxon>Marasmiineae</taxon>
        <taxon>Marasmiaceae</taxon>
        <taxon>Moniliophthora</taxon>
    </lineage>
</organism>
<name>V2XTM5_MONRO</name>
<dbReference type="EMBL" id="AWSO01000058">
    <property type="protein sequence ID" value="ESK95895.1"/>
    <property type="molecule type" value="Genomic_DNA"/>
</dbReference>
<dbReference type="KEGG" id="mrr:Moror_12303"/>
<comment type="caution">
    <text evidence="1">The sequence shown here is derived from an EMBL/GenBank/DDBJ whole genome shotgun (WGS) entry which is preliminary data.</text>
</comment>
<accession>V2XTM5</accession>
<evidence type="ECO:0000313" key="1">
    <source>
        <dbReference type="EMBL" id="ESK95895.1"/>
    </source>
</evidence>
<dbReference type="HOGENOM" id="CLU_1611208_0_0_1"/>
<dbReference type="Proteomes" id="UP000017559">
    <property type="component" value="Unassembled WGS sequence"/>
</dbReference>
<evidence type="ECO:0000313" key="2">
    <source>
        <dbReference type="Proteomes" id="UP000017559"/>
    </source>
</evidence>
<dbReference type="AlphaFoldDB" id="V2XTM5"/>
<gene>
    <name evidence="1" type="ORF">Moror_12303</name>
</gene>
<proteinExistence type="predicted"/>
<reference evidence="1 2" key="1">
    <citation type="journal article" date="2014" name="BMC Genomics">
        <title>Genome and secretome analysis of the hemibiotrophic fungal pathogen, Moniliophthora roreri, which causes frosty pod rot disease of cacao: mechanisms of the biotrophic and necrotrophic phases.</title>
        <authorList>
            <person name="Meinhardt L.W."/>
            <person name="Costa G.G.L."/>
            <person name="Thomazella D.P.T."/>
            <person name="Teixeira P.J.P.L."/>
            <person name="Carazzolle M.F."/>
            <person name="Schuster S.C."/>
            <person name="Carlson J.E."/>
            <person name="Guiltinan M.J."/>
            <person name="Mieczkowski P."/>
            <person name="Farmer A."/>
            <person name="Ramaraj T."/>
            <person name="Crozier J."/>
            <person name="Davis R.E."/>
            <person name="Shao J."/>
            <person name="Melnick R.L."/>
            <person name="Pereira G.A.G."/>
            <person name="Bailey B.A."/>
        </authorList>
    </citation>
    <scope>NUCLEOTIDE SEQUENCE [LARGE SCALE GENOMIC DNA]</scope>
    <source>
        <strain evidence="1 2">MCA 2997</strain>
    </source>
</reference>
<sequence>MLTSDNLNHQTLKALSVTHAPLSFTRTSNARSLDSEESSLVNQGLGSVGYPVNVHGLSILINPRSEMMHGKEWRLAARTHLPRNPGVSPAPVSISSNTSRNLAGRVIRTGLNRPSMSNELKGGDTLSLSTSYSLSRGACARANTYITAICENNGNDCILFRADVM</sequence>